<sequence>MNSNFPLVSVFVASYNNARYIQQSLESVRQQTYPSIELIIVDDASTDSSVEVIREWLTQTGYEAKFIINETNLGVCKSSNVFLSHATGTYISWLASDDIMLPQKLDTQVTLLENSPQKVGVVYSDAVVIGADSKQYFSRFIQMHRQFVDVPQGYIFPVLLQDNYIPVMTALFRRSCFDECGWYDEDLNYEDWDILLRFARKFEFIYSDYVAAQYRVHSASLSQKLQSLTSLESSFKLLYKHIAINAECDAIIKGKLRHLLDRMYYLKSPRQREYMEKYYAYFNDEWLFKFALKSGLPYFRLLRIQRLLGRFTGKA</sequence>
<dbReference type="Proteomes" id="UP000831390">
    <property type="component" value="Chromosome"/>
</dbReference>
<name>A0ABY4AYR7_9BACT</name>
<keyword evidence="3" id="KW-1185">Reference proteome</keyword>
<evidence type="ECO:0000313" key="3">
    <source>
        <dbReference type="Proteomes" id="UP000831390"/>
    </source>
</evidence>
<keyword evidence="2" id="KW-0808">Transferase</keyword>
<dbReference type="InterPro" id="IPR001173">
    <property type="entry name" value="Glyco_trans_2-like"/>
</dbReference>
<dbReference type="PANTHER" id="PTHR22916:SF3">
    <property type="entry name" value="UDP-GLCNAC:BETAGAL BETA-1,3-N-ACETYLGLUCOSAMINYLTRANSFERASE-LIKE PROTEIN 1"/>
    <property type="match status" value="1"/>
</dbReference>
<organism evidence="2 3">
    <name type="scientific">Hymenobacter monticola</name>
    <dbReference type="NCBI Taxonomy" id="1705399"/>
    <lineage>
        <taxon>Bacteria</taxon>
        <taxon>Pseudomonadati</taxon>
        <taxon>Bacteroidota</taxon>
        <taxon>Cytophagia</taxon>
        <taxon>Cytophagales</taxon>
        <taxon>Hymenobacteraceae</taxon>
        <taxon>Hymenobacter</taxon>
    </lineage>
</organism>
<reference evidence="2 3" key="1">
    <citation type="submission" date="2022-03" db="EMBL/GenBank/DDBJ databases">
        <title>Hymenobactersp. isolated from the air.</title>
        <authorList>
            <person name="Won M."/>
            <person name="Kwon S.-W."/>
        </authorList>
    </citation>
    <scope>NUCLEOTIDE SEQUENCE [LARGE SCALE GENOMIC DNA]</scope>
    <source>
        <strain evidence="2 3">KACC 22596</strain>
    </source>
</reference>
<proteinExistence type="predicted"/>
<keyword evidence="2" id="KW-0328">Glycosyltransferase</keyword>
<dbReference type="PANTHER" id="PTHR22916">
    <property type="entry name" value="GLYCOSYLTRANSFERASE"/>
    <property type="match status" value="1"/>
</dbReference>
<dbReference type="InterPro" id="IPR029044">
    <property type="entry name" value="Nucleotide-diphossugar_trans"/>
</dbReference>
<dbReference type="Pfam" id="PF00535">
    <property type="entry name" value="Glycos_transf_2"/>
    <property type="match status" value="1"/>
</dbReference>
<dbReference type="GO" id="GO:0016757">
    <property type="term" value="F:glycosyltransferase activity"/>
    <property type="evidence" value="ECO:0007669"/>
    <property type="project" value="UniProtKB-KW"/>
</dbReference>
<dbReference type="Gene3D" id="3.90.550.10">
    <property type="entry name" value="Spore Coat Polysaccharide Biosynthesis Protein SpsA, Chain A"/>
    <property type="match status" value="1"/>
</dbReference>
<dbReference type="EC" id="2.4.-.-" evidence="2"/>
<gene>
    <name evidence="2" type="ORF">MTP16_11935</name>
</gene>
<dbReference type="RefSeq" id="WP_243508743.1">
    <property type="nucleotide sequence ID" value="NZ_CP094534.1"/>
</dbReference>
<protein>
    <submittedName>
        <fullName evidence="2">Glycosyltransferase</fullName>
        <ecNumber evidence="2">2.4.-.-</ecNumber>
    </submittedName>
</protein>
<accession>A0ABY4AYR7</accession>
<dbReference type="EMBL" id="CP094534">
    <property type="protein sequence ID" value="UOE31845.1"/>
    <property type="molecule type" value="Genomic_DNA"/>
</dbReference>
<evidence type="ECO:0000313" key="2">
    <source>
        <dbReference type="EMBL" id="UOE31845.1"/>
    </source>
</evidence>
<dbReference type="SUPFAM" id="SSF53448">
    <property type="entry name" value="Nucleotide-diphospho-sugar transferases"/>
    <property type="match status" value="1"/>
</dbReference>
<evidence type="ECO:0000259" key="1">
    <source>
        <dbReference type="Pfam" id="PF00535"/>
    </source>
</evidence>
<feature type="domain" description="Glycosyltransferase 2-like" evidence="1">
    <location>
        <begin position="9"/>
        <end position="135"/>
    </location>
</feature>